<dbReference type="InterPro" id="IPR004378">
    <property type="entry name" value="F420H2_quin_Rdtase"/>
</dbReference>
<evidence type="ECO:0000313" key="3">
    <source>
        <dbReference type="EMBL" id="MBK9296488.1"/>
    </source>
</evidence>
<accession>A0A936TCQ2</accession>
<name>A0A936TCQ2_9ACTN</name>
<comment type="similarity">
    <text evidence="1">Belongs to the F420H(2)-dependent quinone reductase family.</text>
</comment>
<dbReference type="PANTHER" id="PTHR39428:SF1">
    <property type="entry name" value="F420H(2)-DEPENDENT QUINONE REDUCTASE RV1261C"/>
    <property type="match status" value="1"/>
</dbReference>
<evidence type="ECO:0000313" key="4">
    <source>
        <dbReference type="Proteomes" id="UP000727993"/>
    </source>
</evidence>
<dbReference type="EMBL" id="JADJZA010000002">
    <property type="protein sequence ID" value="MBK9296488.1"/>
    <property type="molecule type" value="Genomic_DNA"/>
</dbReference>
<gene>
    <name evidence="3" type="ORF">IPN02_06455</name>
</gene>
<sequence length="132" mass="14842">MPPADRFVNKVTKGRIRLTDAVLPTVVLHHTGRKSGEARATPLAYRYDDGRYLVIGSNWGGVSHPAWALNVSDDPNVEVEVKGRRFPAVAHRLEGEERADAWGKMSELWPSFDTYKDTAQDRDIRVFALVPK</sequence>
<dbReference type="AlphaFoldDB" id="A0A936TCQ2"/>
<dbReference type="InterPro" id="IPR012349">
    <property type="entry name" value="Split_barrel_FMN-bd"/>
</dbReference>
<dbReference type="NCBIfam" id="TIGR00026">
    <property type="entry name" value="hi_GC_TIGR00026"/>
    <property type="match status" value="1"/>
</dbReference>
<protein>
    <submittedName>
        <fullName evidence="3">Nitroreductase family deazaflavin-dependent oxidoreductase</fullName>
    </submittedName>
</protein>
<dbReference type="Gene3D" id="2.30.110.10">
    <property type="entry name" value="Electron Transport, Fmn-binding Protein, Chain A"/>
    <property type="match status" value="1"/>
</dbReference>
<comment type="caution">
    <text evidence="3">The sequence shown here is derived from an EMBL/GenBank/DDBJ whole genome shotgun (WGS) entry which is preliminary data.</text>
</comment>
<proteinExistence type="inferred from homology"/>
<organism evidence="3 4">
    <name type="scientific">Candidatus Neomicrothrix subdominans</name>
    <dbReference type="NCBI Taxonomy" id="2954438"/>
    <lineage>
        <taxon>Bacteria</taxon>
        <taxon>Bacillati</taxon>
        <taxon>Actinomycetota</taxon>
        <taxon>Acidimicrobiia</taxon>
        <taxon>Acidimicrobiales</taxon>
        <taxon>Microthrixaceae</taxon>
        <taxon>Candidatus Neomicrothrix</taxon>
    </lineage>
</organism>
<dbReference type="SUPFAM" id="SSF50475">
    <property type="entry name" value="FMN-binding split barrel"/>
    <property type="match status" value="1"/>
</dbReference>
<evidence type="ECO:0000256" key="2">
    <source>
        <dbReference type="ARBA" id="ARBA00049106"/>
    </source>
</evidence>
<dbReference type="Pfam" id="PF04075">
    <property type="entry name" value="F420H2_quin_red"/>
    <property type="match status" value="1"/>
</dbReference>
<reference evidence="3 4" key="1">
    <citation type="submission" date="2020-10" db="EMBL/GenBank/DDBJ databases">
        <title>Connecting structure to function with the recovery of over 1000 high-quality activated sludge metagenome-assembled genomes encoding full-length rRNA genes using long-read sequencing.</title>
        <authorList>
            <person name="Singleton C.M."/>
            <person name="Petriglieri F."/>
            <person name="Kristensen J.M."/>
            <person name="Kirkegaard R.H."/>
            <person name="Michaelsen T.Y."/>
            <person name="Andersen M.H."/>
            <person name="Karst S.M."/>
            <person name="Dueholm M.S."/>
            <person name="Nielsen P.H."/>
            <person name="Albertsen M."/>
        </authorList>
    </citation>
    <scope>NUCLEOTIDE SEQUENCE [LARGE SCALE GENOMIC DNA]</scope>
    <source>
        <strain evidence="3">Lyne_18-Q3-R50-59_MAXAC.006</strain>
    </source>
</reference>
<evidence type="ECO:0000256" key="1">
    <source>
        <dbReference type="ARBA" id="ARBA00008710"/>
    </source>
</evidence>
<dbReference type="Proteomes" id="UP000727993">
    <property type="component" value="Unassembled WGS sequence"/>
</dbReference>
<dbReference type="GO" id="GO:0016491">
    <property type="term" value="F:oxidoreductase activity"/>
    <property type="evidence" value="ECO:0007669"/>
    <property type="project" value="InterPro"/>
</dbReference>
<dbReference type="GO" id="GO:0005886">
    <property type="term" value="C:plasma membrane"/>
    <property type="evidence" value="ECO:0007669"/>
    <property type="project" value="TreeGrafter"/>
</dbReference>
<dbReference type="PANTHER" id="PTHR39428">
    <property type="entry name" value="F420H(2)-DEPENDENT QUINONE REDUCTASE RV1261C"/>
    <property type="match status" value="1"/>
</dbReference>
<comment type="catalytic activity">
    <reaction evidence="2">
        <text>oxidized coenzyme F420-(gamma-L-Glu)(n) + a quinol + H(+) = reduced coenzyme F420-(gamma-L-Glu)(n) + a quinone</text>
        <dbReference type="Rhea" id="RHEA:39663"/>
        <dbReference type="Rhea" id="RHEA-COMP:12939"/>
        <dbReference type="Rhea" id="RHEA-COMP:14378"/>
        <dbReference type="ChEBI" id="CHEBI:15378"/>
        <dbReference type="ChEBI" id="CHEBI:24646"/>
        <dbReference type="ChEBI" id="CHEBI:132124"/>
        <dbReference type="ChEBI" id="CHEBI:133980"/>
        <dbReference type="ChEBI" id="CHEBI:139511"/>
    </reaction>
</comment>
<dbReference type="GO" id="GO:0070967">
    <property type="term" value="F:coenzyme F420 binding"/>
    <property type="evidence" value="ECO:0007669"/>
    <property type="project" value="TreeGrafter"/>
</dbReference>